<dbReference type="RefSeq" id="WP_242867916.1">
    <property type="nucleotide sequence ID" value="NZ_CABIXC010000006.1"/>
</dbReference>
<evidence type="ECO:0000313" key="6">
    <source>
        <dbReference type="EMBL" id="CUO43173.1"/>
    </source>
</evidence>
<keyword evidence="5" id="KW-0411">Iron-sulfur</keyword>
<dbReference type="PANTHER" id="PTHR43498:SF1">
    <property type="entry name" value="COB--COM HETERODISULFIDE REDUCTASE IRON-SULFUR SUBUNIT A"/>
    <property type="match status" value="1"/>
</dbReference>
<evidence type="ECO:0000256" key="3">
    <source>
        <dbReference type="ARBA" id="ARBA00023002"/>
    </source>
</evidence>
<dbReference type="GO" id="GO:0046872">
    <property type="term" value="F:metal ion binding"/>
    <property type="evidence" value="ECO:0007669"/>
    <property type="project" value="UniProtKB-KW"/>
</dbReference>
<organism evidence="6 7">
    <name type="scientific">Hungatella hathewayi</name>
    <dbReference type="NCBI Taxonomy" id="154046"/>
    <lineage>
        <taxon>Bacteria</taxon>
        <taxon>Bacillati</taxon>
        <taxon>Bacillota</taxon>
        <taxon>Clostridia</taxon>
        <taxon>Lachnospirales</taxon>
        <taxon>Lachnospiraceae</taxon>
        <taxon>Hungatella</taxon>
    </lineage>
</organism>
<evidence type="ECO:0000256" key="5">
    <source>
        <dbReference type="ARBA" id="ARBA00023014"/>
    </source>
</evidence>
<dbReference type="InterPro" id="IPR039650">
    <property type="entry name" value="HdrA-like"/>
</dbReference>
<evidence type="ECO:0000313" key="7">
    <source>
        <dbReference type="Proteomes" id="UP000095651"/>
    </source>
</evidence>
<evidence type="ECO:0000256" key="4">
    <source>
        <dbReference type="ARBA" id="ARBA00023004"/>
    </source>
</evidence>
<dbReference type="AlphaFoldDB" id="A0A174EYW6"/>
<dbReference type="Pfam" id="PF12831">
    <property type="entry name" value="FAD_oxidored"/>
    <property type="match status" value="1"/>
</dbReference>
<dbReference type="GO" id="GO:0051539">
    <property type="term" value="F:4 iron, 4 sulfur cluster binding"/>
    <property type="evidence" value="ECO:0007669"/>
    <property type="project" value="UniProtKB-KW"/>
</dbReference>
<name>A0A174EYW6_9FIRM</name>
<dbReference type="SUPFAM" id="SSF51905">
    <property type="entry name" value="FAD/NAD(P)-binding domain"/>
    <property type="match status" value="1"/>
</dbReference>
<reference evidence="6 7" key="1">
    <citation type="submission" date="2015-09" db="EMBL/GenBank/DDBJ databases">
        <authorList>
            <consortium name="Pathogen Informatics"/>
        </authorList>
    </citation>
    <scope>NUCLEOTIDE SEQUENCE [LARGE SCALE GENOMIC DNA]</scope>
    <source>
        <strain evidence="6 7">2789STDY5608850</strain>
    </source>
</reference>
<dbReference type="PANTHER" id="PTHR43498">
    <property type="entry name" value="FERREDOXIN:COB-COM HETERODISULFIDE REDUCTASE SUBUNIT A"/>
    <property type="match status" value="1"/>
</dbReference>
<keyword evidence="3" id="KW-0560">Oxidoreductase</keyword>
<dbReference type="Proteomes" id="UP000095651">
    <property type="component" value="Unassembled WGS sequence"/>
</dbReference>
<dbReference type="Gene3D" id="3.50.50.60">
    <property type="entry name" value="FAD/NAD(P)-binding domain"/>
    <property type="match status" value="1"/>
</dbReference>
<keyword evidence="4" id="KW-0408">Iron</keyword>
<gene>
    <name evidence="6" type="ORF">ERS852407_02800</name>
</gene>
<dbReference type="GO" id="GO:0016491">
    <property type="term" value="F:oxidoreductase activity"/>
    <property type="evidence" value="ECO:0007669"/>
    <property type="project" value="UniProtKB-KW"/>
</dbReference>
<sequence length="444" mass="48973">MMEIFKYGGQEIKETPLFDTVVVGGGTAGAAAAIASAKAGNATLVIEKMNALGGTPVHGLVMPMMASHVEHNTLFYEIEEELKDRGMKTRDGYSDGLWFSGEEMAFCLEELFLKNGGKILYDAVFVDVVTAGNRIEAVLVMTSGGLLAVRGRCFVEASGDALLARAGKVPCECGDSEGKNQISSFRFEVGGINIEAYRSYCQSIHDTFCPMQAGEYFESAMVAGSGFALEPLFRRGVKDGILEEADLRYYQCFTIPGKAGSMSFNCPHIKSLECNTNAWARSEGITEGRRMIRRLVRFLQLYMPGFENAYLQREASMLGIRESWRIKGKYVLTEEDYINRARFSDGVVRGDWYIDVHSAGQGLIQKNKYEPGEYYEIPYRCMVSDVAENLIVAGRCISATFLMQASIRIQPTLIDLGQAAGEACHYSVKNGVPLNCVDGKVLRR</sequence>
<dbReference type="InterPro" id="IPR036188">
    <property type="entry name" value="FAD/NAD-bd_sf"/>
</dbReference>
<accession>A0A174EYW6</accession>
<dbReference type="EMBL" id="CYZE01000006">
    <property type="protein sequence ID" value="CUO43173.1"/>
    <property type="molecule type" value="Genomic_DNA"/>
</dbReference>
<proteinExistence type="predicted"/>
<keyword evidence="1" id="KW-0004">4Fe-4S</keyword>
<evidence type="ECO:0000256" key="2">
    <source>
        <dbReference type="ARBA" id="ARBA00022723"/>
    </source>
</evidence>
<protein>
    <submittedName>
        <fullName evidence="6">Glucose-inhibited division protein A</fullName>
    </submittedName>
</protein>
<evidence type="ECO:0000256" key="1">
    <source>
        <dbReference type="ARBA" id="ARBA00022485"/>
    </source>
</evidence>
<keyword evidence="2" id="KW-0479">Metal-binding</keyword>